<feature type="transmembrane region" description="Helical" evidence="2">
    <location>
        <begin position="119"/>
        <end position="139"/>
    </location>
</feature>
<dbReference type="Proteomes" id="UP000007264">
    <property type="component" value="Unassembled WGS sequence"/>
</dbReference>
<organism evidence="3 4">
    <name type="scientific">Coccomyxa subellipsoidea (strain C-169)</name>
    <name type="common">Green microalga</name>
    <dbReference type="NCBI Taxonomy" id="574566"/>
    <lineage>
        <taxon>Eukaryota</taxon>
        <taxon>Viridiplantae</taxon>
        <taxon>Chlorophyta</taxon>
        <taxon>core chlorophytes</taxon>
        <taxon>Trebouxiophyceae</taxon>
        <taxon>Trebouxiophyceae incertae sedis</taxon>
        <taxon>Coccomyxaceae</taxon>
        <taxon>Coccomyxa</taxon>
        <taxon>Coccomyxa subellipsoidea</taxon>
    </lineage>
</organism>
<feature type="transmembrane region" description="Helical" evidence="2">
    <location>
        <begin position="146"/>
        <end position="165"/>
    </location>
</feature>
<evidence type="ECO:0000313" key="3">
    <source>
        <dbReference type="EMBL" id="EIE22157.1"/>
    </source>
</evidence>
<dbReference type="InterPro" id="IPR007572">
    <property type="entry name" value="Uncharacterised_Ycf20"/>
</dbReference>
<sequence length="169" mass="18610">MRAASWPTERLNATWRQFHSQNSAIRCQFAGIGATRLLQKRTSASPSPRLPLRRFSVQARGSGRTRLATRITTVPRRVDLYFADQPARRILWACIAFACGYYCANTVSLSFGALAINDVVAAALTVAFCEVVSSLYYAAPKQTLKLLFLQCFKIGIICALIADAFKLGG</sequence>
<comment type="caution">
    <text evidence="3">The sequence shown here is derived from an EMBL/GenBank/DDBJ whole genome shotgun (WGS) entry which is preliminary data.</text>
</comment>
<gene>
    <name evidence="3" type="ORF">COCSUDRAFT_47768</name>
</gene>
<comment type="similarity">
    <text evidence="1">Belongs to the ycf20 family.</text>
</comment>
<dbReference type="GeneID" id="17040143"/>
<keyword evidence="2" id="KW-1133">Transmembrane helix</keyword>
<accession>I0YUT8</accession>
<protein>
    <recommendedName>
        <fullName evidence="5">Ycf20-like protein</fullName>
    </recommendedName>
</protein>
<evidence type="ECO:0000256" key="2">
    <source>
        <dbReference type="SAM" id="Phobius"/>
    </source>
</evidence>
<dbReference type="eggNOG" id="ENOG502RZ1H">
    <property type="taxonomic scope" value="Eukaryota"/>
</dbReference>
<keyword evidence="2" id="KW-0812">Transmembrane</keyword>
<dbReference type="Pfam" id="PF04483">
    <property type="entry name" value="DUF565"/>
    <property type="match status" value="1"/>
</dbReference>
<evidence type="ECO:0000313" key="4">
    <source>
        <dbReference type="Proteomes" id="UP000007264"/>
    </source>
</evidence>
<dbReference type="PANTHER" id="PTHR33787:SF5">
    <property type="entry name" value="YCF20-LIKE PROTEIN"/>
    <property type="match status" value="1"/>
</dbReference>
<dbReference type="PANTHER" id="PTHR33787">
    <property type="match status" value="1"/>
</dbReference>
<evidence type="ECO:0008006" key="5">
    <source>
        <dbReference type="Google" id="ProtNLM"/>
    </source>
</evidence>
<dbReference type="RefSeq" id="XP_005646701.1">
    <property type="nucleotide sequence ID" value="XM_005646644.1"/>
</dbReference>
<dbReference type="KEGG" id="csl:COCSUDRAFT_47768"/>
<dbReference type="OrthoDB" id="5493at2759"/>
<feature type="transmembrane region" description="Helical" evidence="2">
    <location>
        <begin position="90"/>
        <end position="113"/>
    </location>
</feature>
<name>I0YUT8_COCSC</name>
<dbReference type="AlphaFoldDB" id="I0YUT8"/>
<evidence type="ECO:0000256" key="1">
    <source>
        <dbReference type="ARBA" id="ARBA00009846"/>
    </source>
</evidence>
<keyword evidence="4" id="KW-1185">Reference proteome</keyword>
<reference evidence="3 4" key="1">
    <citation type="journal article" date="2012" name="Genome Biol.">
        <title>The genome of the polar eukaryotic microalga coccomyxa subellipsoidea reveals traits of cold adaptation.</title>
        <authorList>
            <person name="Blanc G."/>
            <person name="Agarkova I."/>
            <person name="Grimwood J."/>
            <person name="Kuo A."/>
            <person name="Brueggeman A."/>
            <person name="Dunigan D."/>
            <person name="Gurnon J."/>
            <person name="Ladunga I."/>
            <person name="Lindquist E."/>
            <person name="Lucas S."/>
            <person name="Pangilinan J."/>
            <person name="Proschold T."/>
            <person name="Salamov A."/>
            <person name="Schmutz J."/>
            <person name="Weeks D."/>
            <person name="Yamada T."/>
            <person name="Claverie J.M."/>
            <person name="Grigoriev I."/>
            <person name="Van Etten J."/>
            <person name="Lomsadze A."/>
            <person name="Borodovsky M."/>
        </authorList>
    </citation>
    <scope>NUCLEOTIDE SEQUENCE [LARGE SCALE GENOMIC DNA]</scope>
    <source>
        <strain evidence="3 4">C-169</strain>
    </source>
</reference>
<dbReference type="EMBL" id="AGSI01000010">
    <property type="protein sequence ID" value="EIE22157.1"/>
    <property type="molecule type" value="Genomic_DNA"/>
</dbReference>
<proteinExistence type="inferred from homology"/>
<keyword evidence="2" id="KW-0472">Membrane</keyword>